<comment type="catalytic activity">
    <reaction evidence="9">
        <text>DNA(n) + a 2'-deoxyribonucleoside 5'-triphosphate = DNA(n+1) + diphosphate</text>
        <dbReference type="Rhea" id="RHEA:22508"/>
        <dbReference type="Rhea" id="RHEA-COMP:17339"/>
        <dbReference type="Rhea" id="RHEA-COMP:17340"/>
        <dbReference type="ChEBI" id="CHEBI:33019"/>
        <dbReference type="ChEBI" id="CHEBI:61560"/>
        <dbReference type="ChEBI" id="CHEBI:173112"/>
        <dbReference type="EC" id="2.7.7.49"/>
    </reaction>
</comment>
<evidence type="ECO:0000256" key="5">
    <source>
        <dbReference type="ARBA" id="ARBA00022842"/>
    </source>
</evidence>
<evidence type="ECO:0000313" key="11">
    <source>
        <dbReference type="EMBL" id="AXE35471.1"/>
    </source>
</evidence>
<dbReference type="GO" id="GO:0003964">
    <property type="term" value="F:RNA-directed DNA polymerase activity"/>
    <property type="evidence" value="ECO:0007669"/>
    <property type="project" value="UniProtKB-KW"/>
</dbReference>
<dbReference type="InterPro" id="IPR000477">
    <property type="entry name" value="RT_dom"/>
</dbReference>
<reference evidence="11 12" key="1">
    <citation type="submission" date="2018-05" db="EMBL/GenBank/DDBJ databases">
        <title>Genome sequencing, assembly and analysis of the novel insecticidal bacterium, Chromobacterium phragmitis.</title>
        <authorList>
            <person name="Sparks M.E."/>
            <person name="Blackburn M.B."/>
            <person name="Gundersen-Rindal D.E."/>
        </authorList>
    </citation>
    <scope>NUCLEOTIDE SEQUENCE [LARGE SCALE GENOMIC DNA]</scope>
    <source>
        <strain evidence="11">IIBBL 274-1</strain>
    </source>
</reference>
<dbReference type="Pfam" id="PF00078">
    <property type="entry name" value="RVT_1"/>
    <property type="match status" value="1"/>
</dbReference>
<dbReference type="PANTHER" id="PTHR34047">
    <property type="entry name" value="NUCLEAR INTRON MATURASE 1, MITOCHONDRIAL-RELATED"/>
    <property type="match status" value="1"/>
</dbReference>
<evidence type="ECO:0000256" key="1">
    <source>
        <dbReference type="ARBA" id="ARBA00012493"/>
    </source>
</evidence>
<dbReference type="PROSITE" id="PS50878">
    <property type="entry name" value="RT_POL"/>
    <property type="match status" value="1"/>
</dbReference>
<dbReference type="PANTHER" id="PTHR34047:SF7">
    <property type="entry name" value="RNA-DIRECTED DNA POLYMERASE"/>
    <property type="match status" value="1"/>
</dbReference>
<dbReference type="InterPro" id="IPR051083">
    <property type="entry name" value="GrpII_Intron_Splice-Mob/Def"/>
</dbReference>
<dbReference type="GO" id="GO:0051607">
    <property type="term" value="P:defense response to virus"/>
    <property type="evidence" value="ECO:0007669"/>
    <property type="project" value="UniProtKB-KW"/>
</dbReference>
<protein>
    <recommendedName>
        <fullName evidence="1">RNA-directed DNA polymerase</fullName>
        <ecNumber evidence="1">2.7.7.49</ecNumber>
    </recommendedName>
</protein>
<evidence type="ECO:0000256" key="2">
    <source>
        <dbReference type="ARBA" id="ARBA00022679"/>
    </source>
</evidence>
<gene>
    <name evidence="11" type="ORF">DK843_14865</name>
</gene>
<comment type="similarity">
    <text evidence="8">Belongs to the bacterial reverse transcriptase family.</text>
</comment>
<dbReference type="GO" id="GO:0003723">
    <property type="term" value="F:RNA binding"/>
    <property type="evidence" value="ECO:0007669"/>
    <property type="project" value="InterPro"/>
</dbReference>
<dbReference type="PRINTS" id="PR00866">
    <property type="entry name" value="RNADNAPOLMS"/>
</dbReference>
<evidence type="ECO:0000313" key="12">
    <source>
        <dbReference type="Proteomes" id="UP000252038"/>
    </source>
</evidence>
<feature type="domain" description="Reverse transcriptase" evidence="10">
    <location>
        <begin position="58"/>
        <end position="310"/>
    </location>
</feature>
<evidence type="ECO:0000256" key="8">
    <source>
        <dbReference type="ARBA" id="ARBA00034120"/>
    </source>
</evidence>
<evidence type="ECO:0000256" key="4">
    <source>
        <dbReference type="ARBA" id="ARBA00022723"/>
    </source>
</evidence>
<keyword evidence="7" id="KW-0051">Antiviral defense</keyword>
<dbReference type="AlphaFoldDB" id="A0A344UJM3"/>
<dbReference type="EC" id="2.7.7.49" evidence="1"/>
<dbReference type="EMBL" id="CP029554">
    <property type="protein sequence ID" value="AXE35471.1"/>
    <property type="molecule type" value="Genomic_DNA"/>
</dbReference>
<dbReference type="RefSeq" id="WP_114073666.1">
    <property type="nucleotide sequence ID" value="NZ_CP029554.1"/>
</dbReference>
<dbReference type="Proteomes" id="UP000252038">
    <property type="component" value="Chromosome"/>
</dbReference>
<name>A0A344UJM3_9NEIS</name>
<accession>A0A344UJM3</accession>
<dbReference type="InterPro" id="IPR000123">
    <property type="entry name" value="Reverse_transcriptase_msDNA"/>
</dbReference>
<dbReference type="CDD" id="cd03487">
    <property type="entry name" value="RT_Bac_retron_II"/>
    <property type="match status" value="1"/>
</dbReference>
<keyword evidence="4" id="KW-0479">Metal-binding</keyword>
<evidence type="ECO:0000256" key="7">
    <source>
        <dbReference type="ARBA" id="ARBA00023118"/>
    </source>
</evidence>
<dbReference type="InterPro" id="IPR043502">
    <property type="entry name" value="DNA/RNA_pol_sf"/>
</dbReference>
<dbReference type="KEGG" id="chrb:DK843_14865"/>
<evidence type="ECO:0000256" key="3">
    <source>
        <dbReference type="ARBA" id="ARBA00022695"/>
    </source>
</evidence>
<dbReference type="GO" id="GO:0046872">
    <property type="term" value="F:metal ion binding"/>
    <property type="evidence" value="ECO:0007669"/>
    <property type="project" value="UniProtKB-KW"/>
</dbReference>
<keyword evidence="2" id="KW-0808">Transferase</keyword>
<evidence type="ECO:0000256" key="9">
    <source>
        <dbReference type="ARBA" id="ARBA00048173"/>
    </source>
</evidence>
<evidence type="ECO:0000259" key="10">
    <source>
        <dbReference type="PROSITE" id="PS50878"/>
    </source>
</evidence>
<evidence type="ECO:0000256" key="6">
    <source>
        <dbReference type="ARBA" id="ARBA00022918"/>
    </source>
</evidence>
<sequence>MTDWKPQPYRRAAQSLGISEAVLDASVAASQAVVAINPSLPPILTLKHLSYLTGTPYQYLRQVVSRDELNPYRVFRVRKRPTPCGRVQFRVICVPDIKLAIVQRWIARKVLALGRPHSANTAFAPGSRLVDAVEPHCGSRWIVKVDVRRFFESISEISAYHAFRLLGYQPLMSLELARLCTRVGNFSKLRRQRRWIRLAPRHVAKISSYAVPRLGHLPQGAPTSPMLANLTMCEADAVLTKAAESFGMVYTRYADDLTFSTSKDSFDRKDAKVLIKQIYQILGRFGLVPNLAKTQVVPPRARKIVLGLLVDQSTPRLTREFKNKMRMHLYYLERADIGPIQHAQKRGFSAVVGLRNHLMGLAAYACQVEPKYGDELKKRLKAVPWPVVY</sequence>
<keyword evidence="3" id="KW-0548">Nucleotidyltransferase</keyword>
<organism evidence="11 12">
    <name type="scientific">Chromobacterium phragmitis</name>
    <dbReference type="NCBI Taxonomy" id="2202141"/>
    <lineage>
        <taxon>Bacteria</taxon>
        <taxon>Pseudomonadati</taxon>
        <taxon>Pseudomonadota</taxon>
        <taxon>Betaproteobacteria</taxon>
        <taxon>Neisseriales</taxon>
        <taxon>Chromobacteriaceae</taxon>
        <taxon>Chromobacterium</taxon>
    </lineage>
</organism>
<dbReference type="SUPFAM" id="SSF56672">
    <property type="entry name" value="DNA/RNA polymerases"/>
    <property type="match status" value="1"/>
</dbReference>
<proteinExistence type="inferred from homology"/>
<keyword evidence="6 11" id="KW-0695">RNA-directed DNA polymerase</keyword>
<keyword evidence="5" id="KW-0460">Magnesium</keyword>